<name>A0A6G0VLE3_APHCR</name>
<dbReference type="SUPFAM" id="SSF53098">
    <property type="entry name" value="Ribonuclease H-like"/>
    <property type="match status" value="1"/>
</dbReference>
<proteinExistence type="predicted"/>
<dbReference type="InterPro" id="IPR016197">
    <property type="entry name" value="Chromo-like_dom_sf"/>
</dbReference>
<dbReference type="InterPro" id="IPR012337">
    <property type="entry name" value="RNaseH-like_sf"/>
</dbReference>
<gene>
    <name evidence="2" type="ORF">FWK35_00036452</name>
</gene>
<dbReference type="Gene3D" id="2.40.50.40">
    <property type="match status" value="1"/>
</dbReference>
<dbReference type="AlphaFoldDB" id="A0A6G0VLE3"/>
<keyword evidence="3" id="KW-1185">Reference proteome</keyword>
<feature type="domain" description="Chromo" evidence="1">
    <location>
        <begin position="151"/>
        <end position="183"/>
    </location>
</feature>
<dbReference type="EMBL" id="VUJU01015016">
    <property type="protein sequence ID" value="KAF0697831.1"/>
    <property type="molecule type" value="Genomic_DNA"/>
</dbReference>
<dbReference type="InterPro" id="IPR000953">
    <property type="entry name" value="Chromo/chromo_shadow_dom"/>
</dbReference>
<dbReference type="InterPro" id="IPR036397">
    <property type="entry name" value="RNaseH_sf"/>
</dbReference>
<dbReference type="SUPFAM" id="SSF54160">
    <property type="entry name" value="Chromo domain-like"/>
    <property type="match status" value="1"/>
</dbReference>
<feature type="non-terminal residue" evidence="2">
    <location>
        <position position="183"/>
    </location>
</feature>
<protein>
    <submittedName>
        <fullName evidence="2">Putative transposon-derived protein F54H12.3</fullName>
    </submittedName>
</protein>
<comment type="caution">
    <text evidence="2">The sequence shown here is derived from an EMBL/GenBank/DDBJ whole genome shotgun (WGS) entry which is preliminary data.</text>
</comment>
<evidence type="ECO:0000259" key="1">
    <source>
        <dbReference type="PROSITE" id="PS50013"/>
    </source>
</evidence>
<evidence type="ECO:0000313" key="3">
    <source>
        <dbReference type="Proteomes" id="UP000478052"/>
    </source>
</evidence>
<accession>A0A6G0VLE3</accession>
<dbReference type="Gene3D" id="3.30.420.10">
    <property type="entry name" value="Ribonuclease H-like superfamily/Ribonuclease H"/>
    <property type="match status" value="1"/>
</dbReference>
<feature type="non-terminal residue" evidence="2">
    <location>
        <position position="1"/>
    </location>
</feature>
<dbReference type="GO" id="GO:0005694">
    <property type="term" value="C:chromosome"/>
    <property type="evidence" value="ECO:0007669"/>
    <property type="project" value="UniProtKB-ARBA"/>
</dbReference>
<dbReference type="PANTHER" id="PTHR46585:SF1">
    <property type="entry name" value="CHROMO DOMAIN-CONTAINING PROTEIN"/>
    <property type="match status" value="1"/>
</dbReference>
<evidence type="ECO:0000313" key="2">
    <source>
        <dbReference type="EMBL" id="KAF0697831.1"/>
    </source>
</evidence>
<reference evidence="2 3" key="1">
    <citation type="submission" date="2019-08" db="EMBL/GenBank/DDBJ databases">
        <title>Whole genome of Aphis craccivora.</title>
        <authorList>
            <person name="Voronova N.V."/>
            <person name="Shulinski R.S."/>
            <person name="Bandarenka Y.V."/>
            <person name="Zhorov D.G."/>
            <person name="Warner D."/>
        </authorList>
    </citation>
    <scope>NUCLEOTIDE SEQUENCE [LARGE SCALE GENOMIC DNA]</scope>
    <source>
        <strain evidence="2">180601</strain>
        <tissue evidence="2">Whole Body</tissue>
    </source>
</reference>
<dbReference type="OrthoDB" id="6621683at2759"/>
<dbReference type="PROSITE" id="PS50013">
    <property type="entry name" value="CHROMO_2"/>
    <property type="match status" value="1"/>
</dbReference>
<dbReference type="Proteomes" id="UP000478052">
    <property type="component" value="Unassembled WGS sequence"/>
</dbReference>
<organism evidence="2 3">
    <name type="scientific">Aphis craccivora</name>
    <name type="common">Cowpea aphid</name>
    <dbReference type="NCBI Taxonomy" id="307492"/>
    <lineage>
        <taxon>Eukaryota</taxon>
        <taxon>Metazoa</taxon>
        <taxon>Ecdysozoa</taxon>
        <taxon>Arthropoda</taxon>
        <taxon>Hexapoda</taxon>
        <taxon>Insecta</taxon>
        <taxon>Pterygota</taxon>
        <taxon>Neoptera</taxon>
        <taxon>Paraneoptera</taxon>
        <taxon>Hemiptera</taxon>
        <taxon>Sternorrhyncha</taxon>
        <taxon>Aphidomorpha</taxon>
        <taxon>Aphidoidea</taxon>
        <taxon>Aphididae</taxon>
        <taxon>Aphidini</taxon>
        <taxon>Aphis</taxon>
        <taxon>Aphis</taxon>
    </lineage>
</organism>
<dbReference type="GO" id="GO:0003676">
    <property type="term" value="F:nucleic acid binding"/>
    <property type="evidence" value="ECO:0007669"/>
    <property type="project" value="InterPro"/>
</dbReference>
<dbReference type="PANTHER" id="PTHR46585">
    <property type="entry name" value="INTEGRASE CORE DOMAIN CONTAINING PROTEIN"/>
    <property type="match status" value="1"/>
</dbReference>
<sequence>CFTKFAWALLLKSKTAKEVANALSKILLNRTPKLLQIDNVRSNRTLKEKMFRMFTVQGSYEWISILPLLMNEYNNSKHRTIGMTPAQADVNPTSVQKKQRTIINEKIKFNVGDYVRISIHKGMITKDYTGNPIAGCFYSEEIFKTNYPNEYLIEKIIRRRRKQIFVKWKGFDSTHNSWIYTRD</sequence>